<dbReference type="InterPro" id="IPR006015">
    <property type="entry name" value="Universal_stress_UspA"/>
</dbReference>
<dbReference type="Gene3D" id="3.40.50.620">
    <property type="entry name" value="HUPs"/>
    <property type="match status" value="1"/>
</dbReference>
<evidence type="ECO:0000313" key="4">
    <source>
        <dbReference type="Proteomes" id="UP000240883"/>
    </source>
</evidence>
<feature type="region of interest" description="Disordered" evidence="1">
    <location>
        <begin position="81"/>
        <end position="106"/>
    </location>
</feature>
<organism evidence="3 4">
    <name type="scientific">Corynespora cassiicola Philippines</name>
    <dbReference type="NCBI Taxonomy" id="1448308"/>
    <lineage>
        <taxon>Eukaryota</taxon>
        <taxon>Fungi</taxon>
        <taxon>Dikarya</taxon>
        <taxon>Ascomycota</taxon>
        <taxon>Pezizomycotina</taxon>
        <taxon>Dothideomycetes</taxon>
        <taxon>Pleosporomycetidae</taxon>
        <taxon>Pleosporales</taxon>
        <taxon>Corynesporascaceae</taxon>
        <taxon>Corynespora</taxon>
    </lineage>
</organism>
<feature type="domain" description="UspA" evidence="2">
    <location>
        <begin position="521"/>
        <end position="617"/>
    </location>
</feature>
<dbReference type="CDD" id="cd23659">
    <property type="entry name" value="USP_At3g01520-like"/>
    <property type="match status" value="1"/>
</dbReference>
<feature type="compositionally biased region" description="Basic and acidic residues" evidence="1">
    <location>
        <begin position="294"/>
        <end position="308"/>
    </location>
</feature>
<sequence length="650" mass="69449">MSLESALDEEMREVMALLEGKKTAARRSESPHVGNRTQSPSAASPVRSMLDVGGLASSRHTSGAGIATPTSYGSMLDAAAGRNLGRGPVPSSPPPSARSLVSPSRNPESAYNFEILPTIEAHSMPKRVTQGGKKNKPRAMSSVYGDAAAMLNNKEHERHGSLGGFLGRKSASPGPGRSASPGGRRLNNNSLNLMPDPKKYVTDTGKVIDMNTAYRRLSDAALARSGGGLSSLPSRKGSDPTRGESLAPGGGVRLATDEYGDDEAVESSEDDDSDVTSDGEGWGARKRRGRRRTRRDDGTEKHGADNRQAKSLLAAAEEERKDVSSNYRVRSLLEPTINVTGPDGEKMASKKGGVHPHTNFDQGGSGVNTPVTSDTEADLSEIKSAQQLAMNISPIHSSPEAHRCVRQIVRGKFGQFLDEAESGLRRQRVYLVATDLSEEAAYALEWTIGTVLRDGDTLLAVYAVDEELGVGGAEGSGGVVTGGATAQQESDSLMKTLSNTKGWSDGPGPSPLANSVSASDSDVNSMSKAEKERYQAAVEVSDRCIKLLRKTRLQVRVVVEVFHCKSPKHMITEVIDFLEPTLVVLGSRGRNALKGVLLGSFSNYLVTKSSVPVMVARKRLRKHSKYKRKNLRLSNVLINPTGKLANAKID</sequence>
<protein>
    <recommendedName>
        <fullName evidence="2">UspA domain-containing protein</fullName>
    </recommendedName>
</protein>
<evidence type="ECO:0000256" key="1">
    <source>
        <dbReference type="SAM" id="MobiDB-lite"/>
    </source>
</evidence>
<evidence type="ECO:0000259" key="2">
    <source>
        <dbReference type="Pfam" id="PF00582"/>
    </source>
</evidence>
<dbReference type="InterPro" id="IPR014729">
    <property type="entry name" value="Rossmann-like_a/b/a_fold"/>
</dbReference>
<name>A0A2T2P7K0_CORCC</name>
<feature type="compositionally biased region" description="Basic residues" evidence="1">
    <location>
        <begin position="284"/>
        <end position="293"/>
    </location>
</feature>
<feature type="compositionally biased region" description="Acidic residues" evidence="1">
    <location>
        <begin position="1"/>
        <end position="11"/>
    </location>
</feature>
<evidence type="ECO:0000313" key="3">
    <source>
        <dbReference type="EMBL" id="PSN73536.1"/>
    </source>
</evidence>
<feature type="compositionally biased region" description="Low complexity" evidence="1">
    <location>
        <begin position="223"/>
        <end position="235"/>
    </location>
</feature>
<dbReference type="PANTHER" id="PTHR46100:SF4">
    <property type="entry name" value="USPA DOMAIN-CONTAINING PROTEIN"/>
    <property type="match status" value="1"/>
</dbReference>
<dbReference type="PRINTS" id="PR01438">
    <property type="entry name" value="UNVRSLSTRESS"/>
</dbReference>
<dbReference type="Proteomes" id="UP000240883">
    <property type="component" value="Unassembled WGS sequence"/>
</dbReference>
<dbReference type="PANTHER" id="PTHR46100">
    <property type="entry name" value="IMP2'P"/>
    <property type="match status" value="1"/>
</dbReference>
<feature type="compositionally biased region" description="Low complexity" evidence="1">
    <location>
        <begin position="513"/>
        <end position="525"/>
    </location>
</feature>
<dbReference type="InterPro" id="IPR006016">
    <property type="entry name" value="UspA"/>
</dbReference>
<keyword evidence="4" id="KW-1185">Reference proteome</keyword>
<dbReference type="STRING" id="1448308.A0A2T2P7K0"/>
<feature type="compositionally biased region" description="Basic and acidic residues" evidence="1">
    <location>
        <begin position="19"/>
        <end position="30"/>
    </location>
</feature>
<feature type="region of interest" description="Disordered" evidence="1">
    <location>
        <begin position="1"/>
        <end position="68"/>
    </location>
</feature>
<feature type="region of interest" description="Disordered" evidence="1">
    <location>
        <begin position="158"/>
        <end position="198"/>
    </location>
</feature>
<feature type="compositionally biased region" description="Low complexity" evidence="1">
    <location>
        <begin position="170"/>
        <end position="193"/>
    </location>
</feature>
<feature type="compositionally biased region" description="Polar residues" evidence="1">
    <location>
        <begin position="359"/>
        <end position="374"/>
    </location>
</feature>
<accession>A0A2T2P7K0</accession>
<feature type="region of interest" description="Disordered" evidence="1">
    <location>
        <begin position="337"/>
        <end position="377"/>
    </location>
</feature>
<dbReference type="SUPFAM" id="SSF52402">
    <property type="entry name" value="Adenine nucleotide alpha hydrolases-like"/>
    <property type="match status" value="1"/>
</dbReference>
<dbReference type="EMBL" id="KZ678129">
    <property type="protein sequence ID" value="PSN73536.1"/>
    <property type="molecule type" value="Genomic_DNA"/>
</dbReference>
<feature type="region of interest" description="Disordered" evidence="1">
    <location>
        <begin position="497"/>
        <end position="525"/>
    </location>
</feature>
<dbReference type="AlphaFoldDB" id="A0A2T2P7K0"/>
<proteinExistence type="predicted"/>
<dbReference type="OrthoDB" id="992776at2759"/>
<gene>
    <name evidence="3" type="ORF">BS50DRAFT_189724</name>
</gene>
<feature type="compositionally biased region" description="Acidic residues" evidence="1">
    <location>
        <begin position="258"/>
        <end position="277"/>
    </location>
</feature>
<feature type="region of interest" description="Disordered" evidence="1">
    <location>
        <begin position="223"/>
        <end position="310"/>
    </location>
</feature>
<dbReference type="Pfam" id="PF00582">
    <property type="entry name" value="Usp"/>
    <property type="match status" value="1"/>
</dbReference>
<reference evidence="3 4" key="1">
    <citation type="journal article" date="2018" name="Front. Microbiol.">
        <title>Genome-Wide Analysis of Corynespora cassiicola Leaf Fall Disease Putative Effectors.</title>
        <authorList>
            <person name="Lopez D."/>
            <person name="Ribeiro S."/>
            <person name="Label P."/>
            <person name="Fumanal B."/>
            <person name="Venisse J.S."/>
            <person name="Kohler A."/>
            <person name="de Oliveira R.R."/>
            <person name="Labutti K."/>
            <person name="Lipzen A."/>
            <person name="Lail K."/>
            <person name="Bauer D."/>
            <person name="Ohm R.A."/>
            <person name="Barry K.W."/>
            <person name="Spatafora J."/>
            <person name="Grigoriev I.V."/>
            <person name="Martin F.M."/>
            <person name="Pujade-Renaud V."/>
        </authorList>
    </citation>
    <scope>NUCLEOTIDE SEQUENCE [LARGE SCALE GENOMIC DNA]</scope>
    <source>
        <strain evidence="3 4">Philippines</strain>
    </source>
</reference>